<gene>
    <name evidence="2" type="ORF">EW145_g3311</name>
</gene>
<protein>
    <recommendedName>
        <fullName evidence="1">F-box domain-containing protein</fullName>
    </recommendedName>
</protein>
<dbReference type="OrthoDB" id="5297217at2759"/>
<organism evidence="2 3">
    <name type="scientific">Phellinidium pouzarii</name>
    <dbReference type="NCBI Taxonomy" id="167371"/>
    <lineage>
        <taxon>Eukaryota</taxon>
        <taxon>Fungi</taxon>
        <taxon>Dikarya</taxon>
        <taxon>Basidiomycota</taxon>
        <taxon>Agaricomycotina</taxon>
        <taxon>Agaricomycetes</taxon>
        <taxon>Hymenochaetales</taxon>
        <taxon>Hymenochaetaceae</taxon>
        <taxon>Phellinidium</taxon>
    </lineage>
</organism>
<dbReference type="SUPFAM" id="SSF81383">
    <property type="entry name" value="F-box domain"/>
    <property type="match status" value="1"/>
</dbReference>
<proteinExistence type="predicted"/>
<dbReference type="InterPro" id="IPR036047">
    <property type="entry name" value="F-box-like_dom_sf"/>
</dbReference>
<evidence type="ECO:0000313" key="3">
    <source>
        <dbReference type="Proteomes" id="UP000308199"/>
    </source>
</evidence>
<dbReference type="InterPro" id="IPR032675">
    <property type="entry name" value="LRR_dom_sf"/>
</dbReference>
<reference evidence="2 3" key="1">
    <citation type="submission" date="2019-02" db="EMBL/GenBank/DDBJ databases">
        <title>Genome sequencing of the rare red list fungi Phellinidium pouzarii.</title>
        <authorList>
            <person name="Buettner E."/>
            <person name="Kellner H."/>
        </authorList>
    </citation>
    <scope>NUCLEOTIDE SEQUENCE [LARGE SCALE GENOMIC DNA]</scope>
    <source>
        <strain evidence="2 3">DSM 108285</strain>
    </source>
</reference>
<dbReference type="EMBL" id="SGPK01000138">
    <property type="protein sequence ID" value="THH07538.1"/>
    <property type="molecule type" value="Genomic_DNA"/>
</dbReference>
<name>A0A4S4L9H8_9AGAM</name>
<evidence type="ECO:0000313" key="2">
    <source>
        <dbReference type="EMBL" id="THH07538.1"/>
    </source>
</evidence>
<comment type="caution">
    <text evidence="2">The sequence shown here is derived from an EMBL/GenBank/DDBJ whole genome shotgun (WGS) entry which is preliminary data.</text>
</comment>
<feature type="domain" description="F-box" evidence="1">
    <location>
        <begin position="5"/>
        <end position="47"/>
    </location>
</feature>
<evidence type="ECO:0000259" key="1">
    <source>
        <dbReference type="Pfam" id="PF12937"/>
    </source>
</evidence>
<keyword evidence="3" id="KW-1185">Reference proteome</keyword>
<dbReference type="AlphaFoldDB" id="A0A4S4L9H8"/>
<dbReference type="InterPro" id="IPR001810">
    <property type="entry name" value="F-box_dom"/>
</dbReference>
<dbReference type="Pfam" id="PF12937">
    <property type="entry name" value="F-box-like"/>
    <property type="match status" value="1"/>
</dbReference>
<dbReference type="Proteomes" id="UP000308199">
    <property type="component" value="Unassembled WGS sequence"/>
</dbReference>
<accession>A0A4S4L9H8</accession>
<dbReference type="Gene3D" id="3.80.10.10">
    <property type="entry name" value="Ribonuclease Inhibitor"/>
    <property type="match status" value="1"/>
</dbReference>
<dbReference type="SUPFAM" id="SSF52047">
    <property type="entry name" value="RNI-like"/>
    <property type="match status" value="1"/>
</dbReference>
<sequence>MFRAQELPFDVLPLILGHLHDRNDLYAATLVSKTFYRAATPVLYEDLDSRLISTSNKGLIVHHPAQTLLRRPELAVYIANAECVLSPIGTVHGAPQSRSQGVHELSLRALRLCTSIRSFSWVDDNFLPADTFLGFLEVLKTLPLQELTIRTFGNLGTPVWDILNQFKGLKSVSIFCMEGPPRFLQGWSETLSPTLTHLELGRCSGVPATILISVFSHLKGLTHLRIKGAPSAALPYILSCLPRLVTLDTDFNDANGSGARRAPSRALAMPALEVHGTTLERFVVGTTQLLLSDIACLCDMFPMLTELSCAIPNADAKSICEATAHACNLRLLRLNVQWFQATFTKTQGTQLFTTEDARHMMLRKGSKLRCLTIGSLLFQGQWVYDDSDISAENIDERLRFDVQQIHVDSVRSDA</sequence>